<evidence type="ECO:0000313" key="2">
    <source>
        <dbReference type="EMBL" id="RUT14623.1"/>
    </source>
</evidence>
<dbReference type="Proteomes" id="UP000282574">
    <property type="component" value="Unassembled WGS sequence"/>
</dbReference>
<evidence type="ECO:0000259" key="1">
    <source>
        <dbReference type="PROSITE" id="PS50164"/>
    </source>
</evidence>
<dbReference type="RefSeq" id="WP_106166548.1">
    <property type="nucleotide sequence ID" value="NZ_JAVKZF010000005.1"/>
</dbReference>
<name>A0AB37UT27_9CYAN</name>
<reference evidence="2 3" key="1">
    <citation type="journal article" date="2019" name="Genome Biol. Evol.">
        <title>Day and night: Metabolic profiles and evolutionary relationships of six axenic non-marine cyanobacteria.</title>
        <authorList>
            <person name="Will S.E."/>
            <person name="Henke P."/>
            <person name="Boedeker C."/>
            <person name="Huang S."/>
            <person name="Brinkmann H."/>
            <person name="Rohde M."/>
            <person name="Jarek M."/>
            <person name="Friedl T."/>
            <person name="Seufert S."/>
            <person name="Schumacher M."/>
            <person name="Overmann J."/>
            <person name="Neumann-Schaal M."/>
            <person name="Petersen J."/>
        </authorList>
    </citation>
    <scope>NUCLEOTIDE SEQUENCE [LARGE SCALE GENOMIC DNA]</scope>
    <source>
        <strain evidence="2 3">SAG 39.79</strain>
    </source>
</reference>
<accession>A0AB37UT27</accession>
<dbReference type="PROSITE" id="PS50164">
    <property type="entry name" value="GIY_YIG"/>
    <property type="match status" value="1"/>
</dbReference>
<dbReference type="Pfam" id="PF01541">
    <property type="entry name" value="GIY-YIG"/>
    <property type="match status" value="1"/>
</dbReference>
<comment type="caution">
    <text evidence="2">The sequence shown here is derived from an EMBL/GenBank/DDBJ whole genome shotgun (WGS) entry which is preliminary data.</text>
</comment>
<dbReference type="InterPro" id="IPR035901">
    <property type="entry name" value="GIY-YIG_endonuc_sf"/>
</dbReference>
<feature type="domain" description="GIY-YIG" evidence="1">
    <location>
        <begin position="1"/>
        <end position="88"/>
    </location>
</feature>
<keyword evidence="3" id="KW-1185">Reference proteome</keyword>
<evidence type="ECO:0000313" key="3">
    <source>
        <dbReference type="Proteomes" id="UP000282574"/>
    </source>
</evidence>
<dbReference type="EMBL" id="RSCK01000001">
    <property type="protein sequence ID" value="RUT14623.1"/>
    <property type="molecule type" value="Genomic_DNA"/>
</dbReference>
<gene>
    <name evidence="2" type="ORF">DSM107010_01690</name>
</gene>
<dbReference type="InterPro" id="IPR000305">
    <property type="entry name" value="GIY-YIG_endonuc"/>
</dbReference>
<sequence>MSYVYLICFGKPIGNPNSRRGQACHYLGFTSSSLKKRLEQHKNGQGAKICRAAVFQYGRELKLVRHWRNGTRALERELKRRHNPKYYCPYCKKN</sequence>
<dbReference type="AlphaFoldDB" id="A0AB37UT27"/>
<protein>
    <recommendedName>
        <fullName evidence="1">GIY-YIG domain-containing protein</fullName>
    </recommendedName>
</protein>
<proteinExistence type="predicted"/>
<organism evidence="2 3">
    <name type="scientific">Chroococcidiopsis cubana SAG 39.79</name>
    <dbReference type="NCBI Taxonomy" id="388085"/>
    <lineage>
        <taxon>Bacteria</taxon>
        <taxon>Bacillati</taxon>
        <taxon>Cyanobacteriota</taxon>
        <taxon>Cyanophyceae</taxon>
        <taxon>Chroococcidiopsidales</taxon>
        <taxon>Chroococcidiopsidaceae</taxon>
        <taxon>Chroococcidiopsis</taxon>
    </lineage>
</organism>
<dbReference type="Gene3D" id="3.40.1440.10">
    <property type="entry name" value="GIY-YIG endonuclease"/>
    <property type="match status" value="1"/>
</dbReference>